<feature type="transmembrane region" description="Helical" evidence="6">
    <location>
        <begin position="97"/>
        <end position="120"/>
    </location>
</feature>
<feature type="transmembrane region" description="Helical" evidence="6">
    <location>
        <begin position="126"/>
        <end position="144"/>
    </location>
</feature>
<name>A0ABS4UUB9_9ACTN</name>
<evidence type="ECO:0000256" key="3">
    <source>
        <dbReference type="ARBA" id="ARBA00022989"/>
    </source>
</evidence>
<evidence type="ECO:0000256" key="4">
    <source>
        <dbReference type="ARBA" id="ARBA00023136"/>
    </source>
</evidence>
<proteinExistence type="predicted"/>
<keyword evidence="3 6" id="KW-1133">Transmembrane helix</keyword>
<keyword evidence="2 6" id="KW-0812">Transmembrane</keyword>
<feature type="domain" description="DUF1232" evidence="7">
    <location>
        <begin position="98"/>
        <end position="131"/>
    </location>
</feature>
<reference evidence="8 9" key="1">
    <citation type="submission" date="2021-03" db="EMBL/GenBank/DDBJ databases">
        <title>Sequencing the genomes of 1000 actinobacteria strains.</title>
        <authorList>
            <person name="Klenk H.-P."/>
        </authorList>
    </citation>
    <scope>NUCLEOTIDE SEQUENCE [LARGE SCALE GENOMIC DNA]</scope>
    <source>
        <strain evidence="8 9">DSM 18824</strain>
    </source>
</reference>
<evidence type="ECO:0000313" key="9">
    <source>
        <dbReference type="Proteomes" id="UP000755585"/>
    </source>
</evidence>
<keyword evidence="9" id="KW-1185">Reference proteome</keyword>
<organism evidence="8 9">
    <name type="scientific">Kribbella aluminosa</name>
    <dbReference type="NCBI Taxonomy" id="416017"/>
    <lineage>
        <taxon>Bacteria</taxon>
        <taxon>Bacillati</taxon>
        <taxon>Actinomycetota</taxon>
        <taxon>Actinomycetes</taxon>
        <taxon>Propionibacteriales</taxon>
        <taxon>Kribbellaceae</taxon>
        <taxon>Kribbella</taxon>
    </lineage>
</organism>
<dbReference type="EMBL" id="JAGINT010000002">
    <property type="protein sequence ID" value="MBP2355233.1"/>
    <property type="molecule type" value="Genomic_DNA"/>
</dbReference>
<evidence type="ECO:0000256" key="5">
    <source>
        <dbReference type="SAM" id="MobiDB-lite"/>
    </source>
</evidence>
<evidence type="ECO:0000256" key="1">
    <source>
        <dbReference type="ARBA" id="ARBA00004127"/>
    </source>
</evidence>
<gene>
    <name evidence="8" type="ORF">JOF29_006343</name>
</gene>
<sequence length="166" mass="18053">MVYFGGLLGLVGLLTLLFRDGDVVGLPAAGVGVGLLVLGAGLGALGVVRRRVVRRRKIERGEPVPVGNVLERAQALPRLLRDVRRGAYTDLPRNRTFLWLLAIVYLVSPIDIIPDLLPIIGVTDDAGVFMWLLTSVSTAAGLYLRKEREQLPQQPPPRGRRATDDG</sequence>
<evidence type="ECO:0000313" key="8">
    <source>
        <dbReference type="EMBL" id="MBP2355233.1"/>
    </source>
</evidence>
<comment type="caution">
    <text evidence="8">The sequence shown here is derived from an EMBL/GenBank/DDBJ whole genome shotgun (WGS) entry which is preliminary data.</text>
</comment>
<dbReference type="Proteomes" id="UP000755585">
    <property type="component" value="Unassembled WGS sequence"/>
</dbReference>
<dbReference type="Pfam" id="PF06803">
    <property type="entry name" value="DUF1232"/>
    <property type="match status" value="1"/>
</dbReference>
<feature type="transmembrane region" description="Helical" evidence="6">
    <location>
        <begin position="29"/>
        <end position="48"/>
    </location>
</feature>
<keyword evidence="4 6" id="KW-0472">Membrane</keyword>
<evidence type="ECO:0000256" key="2">
    <source>
        <dbReference type="ARBA" id="ARBA00022692"/>
    </source>
</evidence>
<evidence type="ECO:0000256" key="6">
    <source>
        <dbReference type="SAM" id="Phobius"/>
    </source>
</evidence>
<dbReference type="RefSeq" id="WP_209697931.1">
    <property type="nucleotide sequence ID" value="NZ_BAAAVU010000020.1"/>
</dbReference>
<comment type="subcellular location">
    <subcellularLocation>
        <location evidence="1">Endomembrane system</location>
        <topology evidence="1">Multi-pass membrane protein</topology>
    </subcellularLocation>
</comment>
<accession>A0ABS4UUB9</accession>
<protein>
    <submittedName>
        <fullName evidence="8">Uncharacterized membrane protein YkvA (DUF1232 family)</fullName>
    </submittedName>
</protein>
<dbReference type="InterPro" id="IPR010652">
    <property type="entry name" value="DUF1232"/>
</dbReference>
<feature type="region of interest" description="Disordered" evidence="5">
    <location>
        <begin position="147"/>
        <end position="166"/>
    </location>
</feature>
<evidence type="ECO:0000259" key="7">
    <source>
        <dbReference type="Pfam" id="PF06803"/>
    </source>
</evidence>